<evidence type="ECO:0000313" key="2">
    <source>
        <dbReference type="EMBL" id="MBD7967745.1"/>
    </source>
</evidence>
<accession>A0ABR8SW81</accession>
<keyword evidence="3" id="KW-1185">Reference proteome</keyword>
<comment type="caution">
    <text evidence="2">The sequence shown here is derived from an EMBL/GenBank/DDBJ whole genome shotgun (WGS) entry which is preliminary data.</text>
</comment>
<gene>
    <name evidence="2" type="ORF">H9647_06705</name>
</gene>
<organism evidence="2 3">
    <name type="scientific">Paenibacillus gallinarum</name>
    <dbReference type="NCBI Taxonomy" id="2762232"/>
    <lineage>
        <taxon>Bacteria</taxon>
        <taxon>Bacillati</taxon>
        <taxon>Bacillota</taxon>
        <taxon>Bacilli</taxon>
        <taxon>Bacillales</taxon>
        <taxon>Paenibacillaceae</taxon>
        <taxon>Paenibacillus</taxon>
    </lineage>
</organism>
<dbReference type="Proteomes" id="UP000608071">
    <property type="component" value="Unassembled WGS sequence"/>
</dbReference>
<dbReference type="RefSeq" id="WP_191798986.1">
    <property type="nucleotide sequence ID" value="NZ_JACSQL010000002.1"/>
</dbReference>
<feature type="region of interest" description="Disordered" evidence="1">
    <location>
        <begin position="1"/>
        <end position="21"/>
    </location>
</feature>
<reference evidence="2 3" key="1">
    <citation type="submission" date="2020-08" db="EMBL/GenBank/DDBJ databases">
        <title>A Genomic Blueprint of the Chicken Gut Microbiome.</title>
        <authorList>
            <person name="Gilroy R."/>
            <person name="Ravi A."/>
            <person name="Getino M."/>
            <person name="Pursley I."/>
            <person name="Horton D.L."/>
            <person name="Alikhan N.-F."/>
            <person name="Baker D."/>
            <person name="Gharbi K."/>
            <person name="Hall N."/>
            <person name="Watson M."/>
            <person name="Adriaenssens E.M."/>
            <person name="Foster-Nyarko E."/>
            <person name="Jarju S."/>
            <person name="Secka A."/>
            <person name="Antonio M."/>
            <person name="Oren A."/>
            <person name="Chaudhuri R."/>
            <person name="La Ragione R.M."/>
            <person name="Hildebrand F."/>
            <person name="Pallen M.J."/>
        </authorList>
    </citation>
    <scope>NUCLEOTIDE SEQUENCE [LARGE SCALE GENOMIC DNA]</scope>
    <source>
        <strain evidence="2 3">Sa2BVA9</strain>
    </source>
</reference>
<proteinExistence type="predicted"/>
<protein>
    <submittedName>
        <fullName evidence="2">HEAT repeat domain-containing protein</fullName>
    </submittedName>
</protein>
<name>A0ABR8SW81_9BACL</name>
<evidence type="ECO:0000256" key="1">
    <source>
        <dbReference type="SAM" id="MobiDB-lite"/>
    </source>
</evidence>
<dbReference type="EMBL" id="JACSQL010000002">
    <property type="protein sequence ID" value="MBD7967745.1"/>
    <property type="molecule type" value="Genomic_DNA"/>
</dbReference>
<evidence type="ECO:0000313" key="3">
    <source>
        <dbReference type="Proteomes" id="UP000608071"/>
    </source>
</evidence>
<sequence>MNNKYTEGKPNNYEELKNDANNRSSWRTRLEAVKELSKWKCQESKDILWRRMNSDDVYSVKHAAFLGLQSFGENVKLPKKKSGNLIKDINKNLAKIKNSLPEGHDFSEFKEKFKQTKPVEYDTYDGDKGNKLDSWLENVWKSLPKK</sequence>